<dbReference type="PANTHER" id="PTHR11570">
    <property type="entry name" value="S-ADENOSYLMETHIONINE DECARBOXYLASE"/>
    <property type="match status" value="1"/>
</dbReference>
<keyword evidence="5" id="KW-0472">Membrane</keyword>
<dbReference type="Proteomes" id="UP000541444">
    <property type="component" value="Unassembled WGS sequence"/>
</dbReference>
<feature type="transmembrane region" description="Helical" evidence="5">
    <location>
        <begin position="87"/>
        <end position="108"/>
    </location>
</feature>
<reference evidence="6 7" key="1">
    <citation type="journal article" date="2020" name="IScience">
        <title>Genome Sequencing of the Endangered Kingdonia uniflora (Circaeasteraceae, Ranunculales) Reveals Potential Mechanisms of Evolutionary Specialization.</title>
        <authorList>
            <person name="Sun Y."/>
            <person name="Deng T."/>
            <person name="Zhang A."/>
            <person name="Moore M.J."/>
            <person name="Landis J.B."/>
            <person name="Lin N."/>
            <person name="Zhang H."/>
            <person name="Zhang X."/>
            <person name="Huang J."/>
            <person name="Zhang X."/>
            <person name="Sun H."/>
            <person name="Wang H."/>
        </authorList>
    </citation>
    <scope>NUCLEOTIDE SEQUENCE [LARGE SCALE GENOMIC DNA]</scope>
    <source>
        <strain evidence="6">TB1705</strain>
        <tissue evidence="6">Leaf</tissue>
    </source>
</reference>
<keyword evidence="5" id="KW-1133">Transmembrane helix</keyword>
<dbReference type="GO" id="GO:0006597">
    <property type="term" value="P:spermine biosynthetic process"/>
    <property type="evidence" value="ECO:0007669"/>
    <property type="project" value="TreeGrafter"/>
</dbReference>
<dbReference type="SUPFAM" id="SSF56276">
    <property type="entry name" value="S-adenosylmethionine decarboxylase"/>
    <property type="match status" value="1"/>
</dbReference>
<dbReference type="Gene3D" id="3.60.90.10">
    <property type="entry name" value="S-adenosylmethionine decarboxylase"/>
    <property type="match status" value="1"/>
</dbReference>
<evidence type="ECO:0000256" key="5">
    <source>
        <dbReference type="SAM" id="Phobius"/>
    </source>
</evidence>
<organism evidence="6 7">
    <name type="scientific">Kingdonia uniflora</name>
    <dbReference type="NCBI Taxonomy" id="39325"/>
    <lineage>
        <taxon>Eukaryota</taxon>
        <taxon>Viridiplantae</taxon>
        <taxon>Streptophyta</taxon>
        <taxon>Embryophyta</taxon>
        <taxon>Tracheophyta</taxon>
        <taxon>Spermatophyta</taxon>
        <taxon>Magnoliopsida</taxon>
        <taxon>Ranunculales</taxon>
        <taxon>Circaeasteraceae</taxon>
        <taxon>Kingdonia</taxon>
    </lineage>
</organism>
<keyword evidence="7" id="KW-1185">Reference proteome</keyword>
<keyword evidence="3" id="KW-0745">Spermidine biosynthesis</keyword>
<feature type="transmembrane region" description="Helical" evidence="5">
    <location>
        <begin position="48"/>
        <end position="67"/>
    </location>
</feature>
<evidence type="ECO:0000313" key="6">
    <source>
        <dbReference type="EMBL" id="KAF6134292.1"/>
    </source>
</evidence>
<dbReference type="UniPathway" id="UPA00331">
    <property type="reaction ID" value="UER00451"/>
</dbReference>
<dbReference type="GO" id="GO:0005829">
    <property type="term" value="C:cytosol"/>
    <property type="evidence" value="ECO:0007669"/>
    <property type="project" value="TreeGrafter"/>
</dbReference>
<comment type="similarity">
    <text evidence="2">Belongs to the eukaryotic AdoMetDC family.</text>
</comment>
<sequence>ALGNHPDIVQEEYNYIVCGFNLFILLSFFEFHIFCVDSSTVVFFSSKSAPILVELALLVSAIGFDGYEKRLEISFSIIIKTCGTTKLLLSIPPILGLANNLSLIVSAVRYTRGVFIYPGEQRFSHRSFTEEIAVLDSYFGKIGSGRCAYFLDKDQALIFYKSKTSSAANILPSSEINDFEFDPCGYSMNAIEGGSISKFLEWICLARGNDSGLVLRVLVDCIVLPRAICSLGFSQQLVSERGGIRKTLKGKPIPKTSVEGIAAQKADDDEEEDWEDLNSRVASGIRLFLAKNVLANIA</sequence>
<protein>
    <recommendedName>
        <fullName evidence="8">Adenosylmethionine decarboxylase</fullName>
    </recommendedName>
</protein>
<evidence type="ECO:0000256" key="1">
    <source>
        <dbReference type="ARBA" id="ARBA00004911"/>
    </source>
</evidence>
<proteinExistence type="inferred from homology"/>
<keyword evidence="5" id="KW-0812">Transmembrane</keyword>
<dbReference type="PANTHER" id="PTHR11570:SF33">
    <property type="entry name" value="ADENOSYLMETHIONINE DECARBOXYLASE"/>
    <property type="match status" value="1"/>
</dbReference>
<dbReference type="InterPro" id="IPR048283">
    <property type="entry name" value="AdoMetDC-like"/>
</dbReference>
<dbReference type="AlphaFoldDB" id="A0A7J7KVF2"/>
<dbReference type="GO" id="GO:0004014">
    <property type="term" value="F:adenosylmethionine decarboxylase activity"/>
    <property type="evidence" value="ECO:0007669"/>
    <property type="project" value="InterPro"/>
</dbReference>
<gene>
    <name evidence="6" type="ORF">GIB67_021889</name>
</gene>
<dbReference type="EMBL" id="JACGCM010002874">
    <property type="protein sequence ID" value="KAF6134292.1"/>
    <property type="molecule type" value="Genomic_DNA"/>
</dbReference>
<accession>A0A7J7KVF2</accession>
<evidence type="ECO:0000256" key="3">
    <source>
        <dbReference type="ARBA" id="ARBA00023066"/>
    </source>
</evidence>
<feature type="transmembrane region" description="Helical" evidence="5">
    <location>
        <begin position="13"/>
        <end position="36"/>
    </location>
</feature>
<evidence type="ECO:0000256" key="4">
    <source>
        <dbReference type="ARBA" id="ARBA00023115"/>
    </source>
</evidence>
<keyword evidence="4" id="KW-0620">Polyamine biosynthesis</keyword>
<dbReference type="InterPro" id="IPR016067">
    <property type="entry name" value="S-AdoMet_deCO2ase_core"/>
</dbReference>
<name>A0A7J7KVF2_9MAGN</name>
<evidence type="ECO:0008006" key="8">
    <source>
        <dbReference type="Google" id="ProtNLM"/>
    </source>
</evidence>
<dbReference type="Pfam" id="PF01536">
    <property type="entry name" value="SAM_decarbox"/>
    <property type="match status" value="2"/>
</dbReference>
<evidence type="ECO:0000256" key="2">
    <source>
        <dbReference type="ARBA" id="ARBA00008466"/>
    </source>
</evidence>
<evidence type="ECO:0000313" key="7">
    <source>
        <dbReference type="Proteomes" id="UP000541444"/>
    </source>
</evidence>
<dbReference type="GO" id="GO:0008295">
    <property type="term" value="P:spermidine biosynthetic process"/>
    <property type="evidence" value="ECO:0007669"/>
    <property type="project" value="UniProtKB-KW"/>
</dbReference>
<feature type="non-terminal residue" evidence="6">
    <location>
        <position position="1"/>
    </location>
</feature>
<comment type="pathway">
    <text evidence="1">Amine and polyamine biosynthesis; S-adenosylmethioninamine biosynthesis; S-adenosylmethioninamine from S-adenosyl-L-methionine: step 1/1.</text>
</comment>
<dbReference type="OrthoDB" id="1068353at2759"/>
<comment type="caution">
    <text evidence="6">The sequence shown here is derived from an EMBL/GenBank/DDBJ whole genome shotgun (WGS) entry which is preliminary data.</text>
</comment>